<dbReference type="PANTHER" id="PTHR42939:SF1">
    <property type="entry name" value="ABC TRANSPORTER ATP-BINDING PROTEIN ALBC-RELATED"/>
    <property type="match status" value="1"/>
</dbReference>
<evidence type="ECO:0000256" key="2">
    <source>
        <dbReference type="ARBA" id="ARBA00022741"/>
    </source>
</evidence>
<dbReference type="SMART" id="SM00382">
    <property type="entry name" value="AAA"/>
    <property type="match status" value="1"/>
</dbReference>
<dbReference type="InterPro" id="IPR003439">
    <property type="entry name" value="ABC_transporter-like_ATP-bd"/>
</dbReference>
<name>A0ABD6BM95_9EURY</name>
<keyword evidence="3 5" id="KW-0067">ATP-binding</keyword>
<keyword evidence="1" id="KW-0813">Transport</keyword>
<dbReference type="Proteomes" id="UP001597139">
    <property type="component" value="Unassembled WGS sequence"/>
</dbReference>
<dbReference type="PROSITE" id="PS50893">
    <property type="entry name" value="ABC_TRANSPORTER_2"/>
    <property type="match status" value="1"/>
</dbReference>
<dbReference type="Gene3D" id="3.40.50.300">
    <property type="entry name" value="P-loop containing nucleotide triphosphate hydrolases"/>
    <property type="match status" value="1"/>
</dbReference>
<accession>A0ABD6BM95</accession>
<evidence type="ECO:0000313" key="5">
    <source>
        <dbReference type="EMBL" id="MFD1565883.1"/>
    </source>
</evidence>
<keyword evidence="6" id="KW-1185">Reference proteome</keyword>
<evidence type="ECO:0000313" key="6">
    <source>
        <dbReference type="Proteomes" id="UP001597139"/>
    </source>
</evidence>
<evidence type="ECO:0000256" key="1">
    <source>
        <dbReference type="ARBA" id="ARBA00022448"/>
    </source>
</evidence>
<organism evidence="5 6">
    <name type="scientific">Halolamina litorea</name>
    <dbReference type="NCBI Taxonomy" id="1515593"/>
    <lineage>
        <taxon>Archaea</taxon>
        <taxon>Methanobacteriati</taxon>
        <taxon>Methanobacteriota</taxon>
        <taxon>Stenosarchaea group</taxon>
        <taxon>Halobacteria</taxon>
        <taxon>Halobacteriales</taxon>
        <taxon>Haloferacaceae</taxon>
    </lineage>
</organism>
<comment type="caution">
    <text evidence="5">The sequence shown here is derived from an EMBL/GenBank/DDBJ whole genome shotgun (WGS) entry which is preliminary data.</text>
</comment>
<dbReference type="GO" id="GO:0005524">
    <property type="term" value="F:ATP binding"/>
    <property type="evidence" value="ECO:0007669"/>
    <property type="project" value="UniProtKB-KW"/>
</dbReference>
<keyword evidence="2" id="KW-0547">Nucleotide-binding</keyword>
<dbReference type="EMBL" id="JBHUCZ010000001">
    <property type="protein sequence ID" value="MFD1565883.1"/>
    <property type="molecule type" value="Genomic_DNA"/>
</dbReference>
<dbReference type="AlphaFoldDB" id="A0ABD6BM95"/>
<dbReference type="InterPro" id="IPR051782">
    <property type="entry name" value="ABC_Transporter_VariousFunc"/>
</dbReference>
<dbReference type="CDD" id="cd03230">
    <property type="entry name" value="ABC_DR_subfamily_A"/>
    <property type="match status" value="1"/>
</dbReference>
<dbReference type="SUPFAM" id="SSF52540">
    <property type="entry name" value="P-loop containing nucleoside triphosphate hydrolases"/>
    <property type="match status" value="1"/>
</dbReference>
<feature type="domain" description="ABC transporter" evidence="4">
    <location>
        <begin position="6"/>
        <end position="223"/>
    </location>
</feature>
<dbReference type="InterPro" id="IPR027417">
    <property type="entry name" value="P-loop_NTPase"/>
</dbReference>
<dbReference type="Pfam" id="PF00005">
    <property type="entry name" value="ABC_tran"/>
    <property type="match status" value="1"/>
</dbReference>
<protein>
    <submittedName>
        <fullName evidence="5">ABC transporter ATP-binding protein</fullName>
    </submittedName>
</protein>
<proteinExistence type="predicted"/>
<evidence type="ECO:0000259" key="4">
    <source>
        <dbReference type="PROSITE" id="PS50893"/>
    </source>
</evidence>
<dbReference type="RefSeq" id="WP_267645125.1">
    <property type="nucleotide sequence ID" value="NZ_JANHGR010000001.1"/>
</dbReference>
<evidence type="ECO:0000256" key="3">
    <source>
        <dbReference type="ARBA" id="ARBA00022840"/>
    </source>
</evidence>
<gene>
    <name evidence="5" type="ORF">ACFSAU_00105</name>
</gene>
<dbReference type="InterPro" id="IPR003593">
    <property type="entry name" value="AAA+_ATPase"/>
</dbReference>
<sequence>MSDPVLGLEGASLSFGDVTVLDDASVALDGGTFVALVGPNGSGKTTTLELFAGLRALDAGTVTRPTGTGRTVAYLPQSPRFRPGFTAREVVEFYGSLIGNDVDADALLARVGLSGAADRRVDDLSGGMTRLLGLAQALIGDPPVVVLDEPTSGLDPDVADHIFEAAAAMAADGRLVLTTSHDLDAVSRYTDRVLLIANGAFVLDGSPAALLEQTAEKSLRDVFSATVAGTGREAVTVDLDDGGEA</sequence>
<reference evidence="5 6" key="1">
    <citation type="journal article" date="2019" name="Int. J. Syst. Evol. Microbiol.">
        <title>The Global Catalogue of Microorganisms (GCM) 10K type strain sequencing project: providing services to taxonomists for standard genome sequencing and annotation.</title>
        <authorList>
            <consortium name="The Broad Institute Genomics Platform"/>
            <consortium name="The Broad Institute Genome Sequencing Center for Infectious Disease"/>
            <person name="Wu L."/>
            <person name="Ma J."/>
        </authorList>
    </citation>
    <scope>NUCLEOTIDE SEQUENCE [LARGE SCALE GENOMIC DNA]</scope>
    <source>
        <strain evidence="5 6">CGMCC 1.12859</strain>
    </source>
</reference>
<dbReference type="PANTHER" id="PTHR42939">
    <property type="entry name" value="ABC TRANSPORTER ATP-BINDING PROTEIN ALBC-RELATED"/>
    <property type="match status" value="1"/>
</dbReference>